<comment type="caution">
    <text evidence="3">The sequence shown here is derived from an EMBL/GenBank/DDBJ whole genome shotgun (WGS) entry which is preliminary data.</text>
</comment>
<sequence>MSITYITHPTCLLHDMGRGHPEQPARLAAIDARLRDSDIAGHLRRVEAQPASDALIIAAHSAQHLAQMVAAAPATGIAILDADTRMNPHSLAAARLAAGAAVQGVDLLMTGATRRVFCAVRPPGHHAEREQAMGFCLFNNVAIAALHALEQHGLERVAIVDFDVHHGNGTQDIVAGDPRILFCSSFQHPWYPFSGAGESADNILNTPLPAGCSGAQLRAAVETEWLPHLARFAPQLLIVSAGFDAHRADPLAEFELDEDDFAWLTRRVCEQAARSARGRVLSSLEGGYALDALGSSVEAHLRAMLED</sequence>
<protein>
    <submittedName>
        <fullName evidence="3">Histone deacetylase family protein</fullName>
    </submittedName>
</protein>
<dbReference type="Pfam" id="PF00850">
    <property type="entry name" value="Hist_deacetyl"/>
    <property type="match status" value="1"/>
</dbReference>
<dbReference type="InterPro" id="IPR037138">
    <property type="entry name" value="His_deacetylse_dom_sf"/>
</dbReference>
<feature type="domain" description="Histone deacetylase" evidence="2">
    <location>
        <begin position="20"/>
        <end position="304"/>
    </location>
</feature>
<dbReference type="OrthoDB" id="9808367at2"/>
<dbReference type="AlphaFoldDB" id="A0A4Z0LWR2"/>
<dbReference type="Proteomes" id="UP000298050">
    <property type="component" value="Unassembled WGS sequence"/>
</dbReference>
<organism evidence="3 4">
    <name type="scientific">Mangrovimicrobium sediminis</name>
    <dbReference type="NCBI Taxonomy" id="2562682"/>
    <lineage>
        <taxon>Bacteria</taxon>
        <taxon>Pseudomonadati</taxon>
        <taxon>Pseudomonadota</taxon>
        <taxon>Gammaproteobacteria</taxon>
        <taxon>Cellvibrionales</taxon>
        <taxon>Halieaceae</taxon>
        <taxon>Mangrovimicrobium</taxon>
    </lineage>
</organism>
<dbReference type="InterPro" id="IPR023696">
    <property type="entry name" value="Ureohydrolase_dom_sf"/>
</dbReference>
<dbReference type="CDD" id="cd11599">
    <property type="entry name" value="HDAC_classII_2"/>
    <property type="match status" value="1"/>
</dbReference>
<evidence type="ECO:0000259" key="2">
    <source>
        <dbReference type="Pfam" id="PF00850"/>
    </source>
</evidence>
<comment type="similarity">
    <text evidence="1">Belongs to the histone deacetylase family.</text>
</comment>
<evidence type="ECO:0000313" key="3">
    <source>
        <dbReference type="EMBL" id="TGD71505.1"/>
    </source>
</evidence>
<dbReference type="EMBL" id="SRLE01000013">
    <property type="protein sequence ID" value="TGD71505.1"/>
    <property type="molecule type" value="Genomic_DNA"/>
</dbReference>
<keyword evidence="4" id="KW-1185">Reference proteome</keyword>
<accession>A0A4Z0LWR2</accession>
<reference evidence="3 4" key="1">
    <citation type="submission" date="2019-04" db="EMBL/GenBank/DDBJ databases">
        <title>Taxonomy of novel Haliea sp. from mangrove soil of West Coast of India.</title>
        <authorList>
            <person name="Verma A."/>
            <person name="Kumar P."/>
            <person name="Krishnamurthi S."/>
        </authorList>
    </citation>
    <scope>NUCLEOTIDE SEQUENCE [LARGE SCALE GENOMIC DNA]</scope>
    <source>
        <strain evidence="3 4">SAOS-164</strain>
    </source>
</reference>
<dbReference type="InterPro" id="IPR000286">
    <property type="entry name" value="HDACs"/>
</dbReference>
<gene>
    <name evidence="3" type="ORF">E4634_17785</name>
</gene>
<dbReference type="PRINTS" id="PR01270">
    <property type="entry name" value="HDASUPER"/>
</dbReference>
<dbReference type="SUPFAM" id="SSF52768">
    <property type="entry name" value="Arginase/deacetylase"/>
    <property type="match status" value="1"/>
</dbReference>
<proteinExistence type="inferred from homology"/>
<evidence type="ECO:0000256" key="1">
    <source>
        <dbReference type="ARBA" id="ARBA00005947"/>
    </source>
</evidence>
<name>A0A4Z0LWR2_9GAMM</name>
<dbReference type="GO" id="GO:0040029">
    <property type="term" value="P:epigenetic regulation of gene expression"/>
    <property type="evidence" value="ECO:0007669"/>
    <property type="project" value="TreeGrafter"/>
</dbReference>
<evidence type="ECO:0000313" key="4">
    <source>
        <dbReference type="Proteomes" id="UP000298050"/>
    </source>
</evidence>
<dbReference type="InterPro" id="IPR023801">
    <property type="entry name" value="His_deacetylse_dom"/>
</dbReference>
<dbReference type="PANTHER" id="PTHR10625:SF10">
    <property type="entry name" value="HISTONE DEACETYLASE HDAC1"/>
    <property type="match status" value="1"/>
</dbReference>
<dbReference type="RefSeq" id="WP_135446021.1">
    <property type="nucleotide sequence ID" value="NZ_SRLE01000013.1"/>
</dbReference>
<dbReference type="PANTHER" id="PTHR10625">
    <property type="entry name" value="HISTONE DEACETYLASE HDAC1-RELATED"/>
    <property type="match status" value="1"/>
</dbReference>
<dbReference type="Gene3D" id="3.40.800.20">
    <property type="entry name" value="Histone deacetylase domain"/>
    <property type="match status" value="1"/>
</dbReference>
<dbReference type="GO" id="GO:0004407">
    <property type="term" value="F:histone deacetylase activity"/>
    <property type="evidence" value="ECO:0007669"/>
    <property type="project" value="TreeGrafter"/>
</dbReference>